<reference evidence="2 3" key="1">
    <citation type="submission" date="2019-11" db="EMBL/GenBank/DDBJ databases">
        <title>Draft genome sequences of five Paenibacillus species of dairy origin.</title>
        <authorList>
            <person name="Olajide A.M."/>
            <person name="Chen S."/>
            <person name="Lapointe G."/>
        </authorList>
    </citation>
    <scope>NUCLEOTIDE SEQUENCE [LARGE SCALE GENOMIC DNA]</scope>
    <source>
        <strain evidence="2 3">2CS3</strain>
    </source>
</reference>
<keyword evidence="1" id="KW-0812">Transmembrane</keyword>
<dbReference type="AlphaFoldDB" id="A0A7X2ZB43"/>
<evidence type="ECO:0000256" key="1">
    <source>
        <dbReference type="SAM" id="Phobius"/>
    </source>
</evidence>
<evidence type="ECO:0000313" key="3">
    <source>
        <dbReference type="Proteomes" id="UP000450917"/>
    </source>
</evidence>
<comment type="caution">
    <text evidence="2">The sequence shown here is derived from an EMBL/GenBank/DDBJ whole genome shotgun (WGS) entry which is preliminary data.</text>
</comment>
<proteinExistence type="predicted"/>
<gene>
    <name evidence="2" type="ORF">GNP93_13555</name>
</gene>
<dbReference type="RefSeq" id="WP_054797279.1">
    <property type="nucleotide sequence ID" value="NZ_JARTHJ010000078.1"/>
</dbReference>
<sequence>MSRKHDKLASRRYEDLFLLFSKRVERVLAIVLIVLLSATICAQAILQIPYFRHLLVKVERLEGNPYVSSRTK</sequence>
<evidence type="ECO:0000313" key="2">
    <source>
        <dbReference type="EMBL" id="MUG71698.1"/>
    </source>
</evidence>
<protein>
    <submittedName>
        <fullName evidence="2">Uncharacterized protein</fullName>
    </submittedName>
</protein>
<dbReference type="Proteomes" id="UP000450917">
    <property type="component" value="Unassembled WGS sequence"/>
</dbReference>
<keyword evidence="1" id="KW-1133">Transmembrane helix</keyword>
<keyword evidence="3" id="KW-1185">Reference proteome</keyword>
<name>A0A7X2ZB43_9BACL</name>
<keyword evidence="1" id="KW-0472">Membrane</keyword>
<dbReference type="EMBL" id="WNZX01000010">
    <property type="protein sequence ID" value="MUG71698.1"/>
    <property type="molecule type" value="Genomic_DNA"/>
</dbReference>
<accession>A0A7X2ZB43</accession>
<organism evidence="2 3">
    <name type="scientific">Paenibacillus validus</name>
    <dbReference type="NCBI Taxonomy" id="44253"/>
    <lineage>
        <taxon>Bacteria</taxon>
        <taxon>Bacillati</taxon>
        <taxon>Bacillota</taxon>
        <taxon>Bacilli</taxon>
        <taxon>Bacillales</taxon>
        <taxon>Paenibacillaceae</taxon>
        <taxon>Paenibacillus</taxon>
    </lineage>
</organism>
<feature type="transmembrane region" description="Helical" evidence="1">
    <location>
        <begin position="27"/>
        <end position="46"/>
    </location>
</feature>